<proteinExistence type="predicted"/>
<feature type="transmembrane region" description="Helical" evidence="2">
    <location>
        <begin position="6"/>
        <end position="25"/>
    </location>
</feature>
<dbReference type="AlphaFoldDB" id="A0A9N8DL81"/>
<evidence type="ECO:0000256" key="2">
    <source>
        <dbReference type="SAM" id="Phobius"/>
    </source>
</evidence>
<feature type="compositionally biased region" description="Polar residues" evidence="1">
    <location>
        <begin position="357"/>
        <end position="377"/>
    </location>
</feature>
<protein>
    <recommendedName>
        <fullName evidence="5">Transmembrane protein</fullName>
    </recommendedName>
</protein>
<feature type="compositionally biased region" description="Low complexity" evidence="1">
    <location>
        <begin position="332"/>
        <end position="342"/>
    </location>
</feature>
<feature type="region of interest" description="Disordered" evidence="1">
    <location>
        <begin position="330"/>
        <end position="377"/>
    </location>
</feature>
<evidence type="ECO:0000313" key="4">
    <source>
        <dbReference type="Proteomes" id="UP001153069"/>
    </source>
</evidence>
<keyword evidence="2" id="KW-0812">Transmembrane</keyword>
<feature type="transmembrane region" description="Helical" evidence="2">
    <location>
        <begin position="169"/>
        <end position="189"/>
    </location>
</feature>
<dbReference type="OrthoDB" id="44781at2759"/>
<sequence>MSGAHTMAGVIGLMLSIPLWLLTSWRLSFHFNGGSSRWTLRRRFHVLLWCATLSEAIAYADFAGLVAPIFGRAFSDKIGYILLDLAGRSIFEFLAFSSVTELWLQTSLQASPTTISRHYHQRSLLIRTLNRVLGGVSVLMSGILIVYLLLLTTGEPIEKIEKSELLFRIQILMESLAWAVGAAFVLMCIQITKERIQISFATFPPADEAERINLQVQALAPMVVCASCYGLRAFFLFCRLVGAESAVFVATMRFHPVWWLFFVWAPTLLVVAAALYAARRRDRSALLDGGGGDPLLPDNHIPLLGQLGQPSVPPPAAAFQNFRRFAEGITTPSPSVGPSSPVKTPQQSNDDDNNNNHQTSPLRTLDASSNLGDFTVV</sequence>
<dbReference type="EMBL" id="CAICTM010000215">
    <property type="protein sequence ID" value="CAB9505008.1"/>
    <property type="molecule type" value="Genomic_DNA"/>
</dbReference>
<dbReference type="Proteomes" id="UP001153069">
    <property type="component" value="Unassembled WGS sequence"/>
</dbReference>
<comment type="caution">
    <text evidence="3">The sequence shown here is derived from an EMBL/GenBank/DDBJ whole genome shotgun (WGS) entry which is preliminary data.</text>
</comment>
<evidence type="ECO:0000256" key="1">
    <source>
        <dbReference type="SAM" id="MobiDB-lite"/>
    </source>
</evidence>
<evidence type="ECO:0000313" key="3">
    <source>
        <dbReference type="EMBL" id="CAB9505008.1"/>
    </source>
</evidence>
<evidence type="ECO:0008006" key="5">
    <source>
        <dbReference type="Google" id="ProtNLM"/>
    </source>
</evidence>
<feature type="transmembrane region" description="Helical" evidence="2">
    <location>
        <begin position="218"/>
        <end position="237"/>
    </location>
</feature>
<name>A0A9N8DL81_9STRA</name>
<feature type="transmembrane region" description="Helical" evidence="2">
    <location>
        <begin position="257"/>
        <end position="278"/>
    </location>
</feature>
<keyword evidence="4" id="KW-1185">Reference proteome</keyword>
<keyword evidence="2" id="KW-0472">Membrane</keyword>
<gene>
    <name evidence="3" type="ORF">SEMRO_216_G089340.1</name>
</gene>
<accession>A0A9N8DL81</accession>
<organism evidence="3 4">
    <name type="scientific">Seminavis robusta</name>
    <dbReference type="NCBI Taxonomy" id="568900"/>
    <lineage>
        <taxon>Eukaryota</taxon>
        <taxon>Sar</taxon>
        <taxon>Stramenopiles</taxon>
        <taxon>Ochrophyta</taxon>
        <taxon>Bacillariophyta</taxon>
        <taxon>Bacillariophyceae</taxon>
        <taxon>Bacillariophycidae</taxon>
        <taxon>Naviculales</taxon>
        <taxon>Naviculaceae</taxon>
        <taxon>Seminavis</taxon>
    </lineage>
</organism>
<reference evidence="3" key="1">
    <citation type="submission" date="2020-06" db="EMBL/GenBank/DDBJ databases">
        <authorList>
            <consortium name="Plant Systems Biology data submission"/>
        </authorList>
    </citation>
    <scope>NUCLEOTIDE SEQUENCE</scope>
    <source>
        <strain evidence="3">D6</strain>
    </source>
</reference>
<feature type="transmembrane region" description="Helical" evidence="2">
    <location>
        <begin position="129"/>
        <end position="149"/>
    </location>
</feature>
<feature type="transmembrane region" description="Helical" evidence="2">
    <location>
        <begin position="46"/>
        <end position="70"/>
    </location>
</feature>
<keyword evidence="2" id="KW-1133">Transmembrane helix</keyword>